<dbReference type="AlphaFoldDB" id="A0AAW1MX19"/>
<dbReference type="Proteomes" id="UP001458880">
    <property type="component" value="Unassembled WGS sequence"/>
</dbReference>
<dbReference type="PANTHER" id="PTHR31511">
    <property type="entry name" value="PROTEIN CBG23764"/>
    <property type="match status" value="1"/>
</dbReference>
<sequence>MIEFLNTSINIYKVDLFILSNKIGKTEKHVNILEYDEHCVGIKNLSALLNGQIHKRDKHMNIYLKCHDKFENKQKFEEHIDICIKGKTNIEMPGMHNIRSYKSCGAELYHPYTITLDFECLLKKIKKEVGKKSEYINEHIPTSFCFNTIDGTKLIRSDNVEELMKLFNKSLVEFGKRYNEIRRISRETKWTPEIIEKIKEFNKCRICNKKIENDTDKYRDNNHVTGEFIGVTCKSCKLPLEKKDWYTLLGDKNISDHDLNFAIKVYKHTAPSYSYNLKLVTVFFFSYNTSS</sequence>
<proteinExistence type="predicted"/>
<keyword evidence="2" id="KW-1185">Reference proteome</keyword>
<accession>A0AAW1MX19</accession>
<protein>
    <submittedName>
        <fullName evidence="1">Uncharacterized protein</fullName>
    </submittedName>
</protein>
<reference evidence="1 2" key="1">
    <citation type="journal article" date="2024" name="BMC Genomics">
        <title>De novo assembly and annotation of Popillia japonica's genome with initial clues to its potential as an invasive pest.</title>
        <authorList>
            <person name="Cucini C."/>
            <person name="Boschi S."/>
            <person name="Funari R."/>
            <person name="Cardaioli E."/>
            <person name="Iannotti N."/>
            <person name="Marturano G."/>
            <person name="Paoli F."/>
            <person name="Bruttini M."/>
            <person name="Carapelli A."/>
            <person name="Frati F."/>
            <person name="Nardi F."/>
        </authorList>
    </citation>
    <scope>NUCLEOTIDE SEQUENCE [LARGE SCALE GENOMIC DNA]</scope>
    <source>
        <strain evidence="1">DMR45628</strain>
    </source>
</reference>
<dbReference type="EMBL" id="JASPKY010000025">
    <property type="protein sequence ID" value="KAK9751856.1"/>
    <property type="molecule type" value="Genomic_DNA"/>
</dbReference>
<comment type="caution">
    <text evidence="1">The sequence shown here is derived from an EMBL/GenBank/DDBJ whole genome shotgun (WGS) entry which is preliminary data.</text>
</comment>
<name>A0AAW1MX19_POPJA</name>
<gene>
    <name evidence="1" type="ORF">QE152_g4735</name>
</gene>
<evidence type="ECO:0000313" key="1">
    <source>
        <dbReference type="EMBL" id="KAK9751856.1"/>
    </source>
</evidence>
<evidence type="ECO:0000313" key="2">
    <source>
        <dbReference type="Proteomes" id="UP001458880"/>
    </source>
</evidence>
<dbReference type="PANTHER" id="PTHR31511:SF12">
    <property type="entry name" value="RHO TERMINATION FACTOR N-TERMINAL DOMAIN-CONTAINING PROTEIN"/>
    <property type="match status" value="1"/>
</dbReference>
<organism evidence="1 2">
    <name type="scientific">Popillia japonica</name>
    <name type="common">Japanese beetle</name>
    <dbReference type="NCBI Taxonomy" id="7064"/>
    <lineage>
        <taxon>Eukaryota</taxon>
        <taxon>Metazoa</taxon>
        <taxon>Ecdysozoa</taxon>
        <taxon>Arthropoda</taxon>
        <taxon>Hexapoda</taxon>
        <taxon>Insecta</taxon>
        <taxon>Pterygota</taxon>
        <taxon>Neoptera</taxon>
        <taxon>Endopterygota</taxon>
        <taxon>Coleoptera</taxon>
        <taxon>Polyphaga</taxon>
        <taxon>Scarabaeiformia</taxon>
        <taxon>Scarabaeidae</taxon>
        <taxon>Rutelinae</taxon>
        <taxon>Popillia</taxon>
    </lineage>
</organism>